<evidence type="ECO:0000313" key="1">
    <source>
        <dbReference type="EMBL" id="KAH7923018.1"/>
    </source>
</evidence>
<dbReference type="EMBL" id="MU266465">
    <property type="protein sequence ID" value="KAH7923018.1"/>
    <property type="molecule type" value="Genomic_DNA"/>
</dbReference>
<organism evidence="1 2">
    <name type="scientific">Leucogyrophana mollusca</name>
    <dbReference type="NCBI Taxonomy" id="85980"/>
    <lineage>
        <taxon>Eukaryota</taxon>
        <taxon>Fungi</taxon>
        <taxon>Dikarya</taxon>
        <taxon>Basidiomycota</taxon>
        <taxon>Agaricomycotina</taxon>
        <taxon>Agaricomycetes</taxon>
        <taxon>Agaricomycetidae</taxon>
        <taxon>Boletales</taxon>
        <taxon>Boletales incertae sedis</taxon>
        <taxon>Leucogyrophana</taxon>
    </lineage>
</organism>
<dbReference type="Proteomes" id="UP000790709">
    <property type="component" value="Unassembled WGS sequence"/>
</dbReference>
<proteinExistence type="predicted"/>
<name>A0ACB8BE76_9AGAM</name>
<gene>
    <name evidence="1" type="ORF">BV22DRAFT_1130975</name>
</gene>
<comment type="caution">
    <text evidence="1">The sequence shown here is derived from an EMBL/GenBank/DDBJ whole genome shotgun (WGS) entry which is preliminary data.</text>
</comment>
<protein>
    <submittedName>
        <fullName evidence="1">Uncharacterized protein</fullName>
    </submittedName>
</protein>
<accession>A0ACB8BE76</accession>
<reference evidence="1" key="1">
    <citation type="journal article" date="2021" name="New Phytol.">
        <title>Evolutionary innovations through gain and loss of genes in the ectomycorrhizal Boletales.</title>
        <authorList>
            <person name="Wu G."/>
            <person name="Miyauchi S."/>
            <person name="Morin E."/>
            <person name="Kuo A."/>
            <person name="Drula E."/>
            <person name="Varga T."/>
            <person name="Kohler A."/>
            <person name="Feng B."/>
            <person name="Cao Y."/>
            <person name="Lipzen A."/>
            <person name="Daum C."/>
            <person name="Hundley H."/>
            <person name="Pangilinan J."/>
            <person name="Johnson J."/>
            <person name="Barry K."/>
            <person name="LaButti K."/>
            <person name="Ng V."/>
            <person name="Ahrendt S."/>
            <person name="Min B."/>
            <person name="Choi I.G."/>
            <person name="Park H."/>
            <person name="Plett J.M."/>
            <person name="Magnuson J."/>
            <person name="Spatafora J.W."/>
            <person name="Nagy L.G."/>
            <person name="Henrissat B."/>
            <person name="Grigoriev I.V."/>
            <person name="Yang Z.L."/>
            <person name="Xu J."/>
            <person name="Martin F.M."/>
        </authorList>
    </citation>
    <scope>NUCLEOTIDE SEQUENCE</scope>
    <source>
        <strain evidence="1">KUC20120723A-06</strain>
    </source>
</reference>
<evidence type="ECO:0000313" key="2">
    <source>
        <dbReference type="Proteomes" id="UP000790709"/>
    </source>
</evidence>
<sequence length="255" mass="28336">MDNISEDDIQTEDDCAVNEELNGTINPRMQPKKSSKEIRTPLTSEGAQIVLEGSHVARVWAALSAKGDGRPGPCVQERMYRKGGSGLVKLVPSITDTTQLQLREVDPTGMLEAGKKHLAELRKRKLIVQRSLQNTIQLPLHRRASCFMPPRRGAQKTSTFKKYNFEVDSAPTSGGTLRSLLKVREEIRNIFLEMGFEELPMSSFVESGFNALFVPQQHPARELHRLEGLGREWCVGHVAPATADQAEQLVANVVP</sequence>
<keyword evidence="2" id="KW-1185">Reference proteome</keyword>